<dbReference type="Gene3D" id="3.40.50.300">
    <property type="entry name" value="P-loop containing nucleotide triphosphate hydrolases"/>
    <property type="match status" value="1"/>
</dbReference>
<dbReference type="InterPro" id="IPR027417">
    <property type="entry name" value="P-loop_NTPase"/>
</dbReference>
<feature type="coiled-coil region" evidence="1">
    <location>
        <begin position="579"/>
        <end position="610"/>
    </location>
</feature>
<keyword evidence="1" id="KW-0175">Coiled coil</keyword>
<dbReference type="SUPFAM" id="SSF52540">
    <property type="entry name" value="P-loop containing nucleoside triphosphate hydrolases"/>
    <property type="match status" value="1"/>
</dbReference>
<sequence>MGRRRRNIRRVRNTFRSHNQRTKENRIITNHHKTHDAMNIKIKSITLRNFKGLRDVSFDFDGRNATIIGDNGTGKTTIFDALTWVLFGKDSHNSTDIDIKTIDATGEPMHRAEHFVEVALDVDGSTQTLRRTYREIWSKPRGSSDLRFVGHESAFAVNGVEVGTKAAYDKIISEWINDDVFRMLTDPMYFNTRVDWKGRRAALLALVGDNIDRTEIQARFADLLAEMNGEPLADFKARLAAEKRKNKKELDTFAPKIEAYQNTMPPTEDYTALEQEIVQRESVAANEIAAYQRQIDALDTQIADASKIDEETQAAHDRRLKKVLDIKKSLSDHIDARLTAARRYNSDRDAAIMDAQAKADSILREIEKTETTANSKRDTLEACVKKQANIKSALDSMRAKYEAEKKAAFEYVDATTCYACGQPLPAATIEEARRAARESFEKHQREILDKLIADANLEKDTYSKLTKLVSTTEQEIAMLDQRLSQLRAEHHAATLAITTAKDVLAIDLETEEEQAKLSPEYRKLTDELTRAQTALEASATTKITAATLTTRRRDISAQIDMVRQNLATATADLRRRLANKERTAEIQRLIDETKAAEKKIAERIAELERLEFAAAAYTKADIEAVEAAINSRFDLVRWRMYEQTIEGADVETCVATIDGVPFNSLNSAGQVLAGLDIIRTFCRYYGATAPVFIDNAESISQTDFALDSQVIRLQVVEGAALELKTA</sequence>
<reference evidence="3 4" key="1">
    <citation type="journal article" date="2019" name="Nat. Med.">
        <title>A library of human gut bacterial isolates paired with longitudinal multiomics data enables mechanistic microbiome research.</title>
        <authorList>
            <person name="Poyet M."/>
            <person name="Groussin M."/>
            <person name="Gibbons S.M."/>
            <person name="Avila-Pacheco J."/>
            <person name="Jiang X."/>
            <person name="Kearney S.M."/>
            <person name="Perrotta A.R."/>
            <person name="Berdy B."/>
            <person name="Zhao S."/>
            <person name="Lieberman T.D."/>
            <person name="Swanson P.K."/>
            <person name="Smith M."/>
            <person name="Roesemann S."/>
            <person name="Alexander J.E."/>
            <person name="Rich S.A."/>
            <person name="Livny J."/>
            <person name="Vlamakis H."/>
            <person name="Clish C."/>
            <person name="Bullock K."/>
            <person name="Deik A."/>
            <person name="Scott J."/>
            <person name="Pierce K.A."/>
            <person name="Xavier R.J."/>
            <person name="Alm E.J."/>
        </authorList>
    </citation>
    <scope>NUCLEOTIDE SEQUENCE [LARGE SCALE GENOMIC DNA]</scope>
    <source>
        <strain evidence="3 4">BIOML-A1</strain>
    </source>
</reference>
<organism evidence="3 4">
    <name type="scientific">Alistipes shahii</name>
    <dbReference type="NCBI Taxonomy" id="328814"/>
    <lineage>
        <taxon>Bacteria</taxon>
        <taxon>Pseudomonadati</taxon>
        <taxon>Bacteroidota</taxon>
        <taxon>Bacteroidia</taxon>
        <taxon>Bacteroidales</taxon>
        <taxon>Rikenellaceae</taxon>
        <taxon>Alistipes</taxon>
    </lineage>
</organism>
<evidence type="ECO:0000259" key="2">
    <source>
        <dbReference type="Pfam" id="PF13175"/>
    </source>
</evidence>
<protein>
    <submittedName>
        <fullName evidence="3">AAA family ATPase</fullName>
    </submittedName>
</protein>
<dbReference type="PANTHER" id="PTHR32114">
    <property type="entry name" value="ABC TRANSPORTER ABCH.3"/>
    <property type="match status" value="1"/>
</dbReference>
<name>A0A5B3GTX1_9BACT</name>
<dbReference type="EMBL" id="VVXJ01000005">
    <property type="protein sequence ID" value="KAA2377175.1"/>
    <property type="molecule type" value="Genomic_DNA"/>
</dbReference>
<evidence type="ECO:0000256" key="1">
    <source>
        <dbReference type="SAM" id="Coils"/>
    </source>
</evidence>
<gene>
    <name evidence="3" type="ORF">F2Y07_03290</name>
</gene>
<dbReference type="AlphaFoldDB" id="A0A5B3GTX1"/>
<dbReference type="InterPro" id="IPR041685">
    <property type="entry name" value="AAA_GajA/Old/RecF-like"/>
</dbReference>
<evidence type="ECO:0000313" key="4">
    <source>
        <dbReference type="Proteomes" id="UP000322658"/>
    </source>
</evidence>
<accession>A0A5B3GTX1</accession>
<dbReference type="PANTHER" id="PTHR32114:SF2">
    <property type="entry name" value="ABC TRANSPORTER ABCH.3"/>
    <property type="match status" value="1"/>
</dbReference>
<feature type="domain" description="Endonuclease GajA/Old nuclease/RecF-like AAA" evidence="2">
    <location>
        <begin position="41"/>
        <end position="473"/>
    </location>
</feature>
<feature type="coiled-coil region" evidence="1">
    <location>
        <begin position="426"/>
        <end position="489"/>
    </location>
</feature>
<dbReference type="Pfam" id="PF13175">
    <property type="entry name" value="AAA_15"/>
    <property type="match status" value="1"/>
</dbReference>
<dbReference type="Proteomes" id="UP000322658">
    <property type="component" value="Unassembled WGS sequence"/>
</dbReference>
<evidence type="ECO:0000313" key="3">
    <source>
        <dbReference type="EMBL" id="KAA2377175.1"/>
    </source>
</evidence>
<comment type="caution">
    <text evidence="3">The sequence shown here is derived from an EMBL/GenBank/DDBJ whole genome shotgun (WGS) entry which is preliminary data.</text>
</comment>
<proteinExistence type="predicted"/>